<evidence type="ECO:0000313" key="3">
    <source>
        <dbReference type="Proteomes" id="UP000823775"/>
    </source>
</evidence>
<sequence length="200" mass="22788">NDAIDSTVPIKKAKPNAQKRKEAQKKKVELEAALIASHRDKDSPQNFRKGVTSNLITSDVQTPGKRQIIPEIQEDIDEADYFTYDHPHDATSSQNNSDDQVSGRFHSIIEREEDPEVEDHFIYGSRDFEADEYRQVILEDDSDYDSKEEPRNTTDDTYAMHLLQTFGATTHMSEVQVKEVTDRQGLSLRGESHFSPGFVT</sequence>
<feature type="compositionally biased region" description="Basic and acidic residues" evidence="1">
    <location>
        <begin position="19"/>
        <end position="30"/>
    </location>
</feature>
<evidence type="ECO:0000256" key="1">
    <source>
        <dbReference type="SAM" id="MobiDB-lite"/>
    </source>
</evidence>
<feature type="non-terminal residue" evidence="2">
    <location>
        <position position="200"/>
    </location>
</feature>
<evidence type="ECO:0000313" key="2">
    <source>
        <dbReference type="EMBL" id="MCE3215190.1"/>
    </source>
</evidence>
<accession>A0ABS8WT81</accession>
<proteinExistence type="predicted"/>
<protein>
    <submittedName>
        <fullName evidence="2">Uncharacterized protein</fullName>
    </submittedName>
</protein>
<dbReference type="EMBL" id="JACEIK010010435">
    <property type="protein sequence ID" value="MCE3215190.1"/>
    <property type="molecule type" value="Genomic_DNA"/>
</dbReference>
<gene>
    <name evidence="2" type="ORF">HAX54_001219</name>
</gene>
<feature type="region of interest" description="Disordered" evidence="1">
    <location>
        <begin position="1"/>
        <end position="66"/>
    </location>
</feature>
<keyword evidence="3" id="KW-1185">Reference proteome</keyword>
<feature type="non-terminal residue" evidence="2">
    <location>
        <position position="1"/>
    </location>
</feature>
<feature type="compositionally biased region" description="Polar residues" evidence="1">
    <location>
        <begin position="51"/>
        <end position="61"/>
    </location>
</feature>
<reference evidence="2 3" key="1">
    <citation type="journal article" date="2021" name="BMC Genomics">
        <title>Datura genome reveals duplications of psychoactive alkaloid biosynthetic genes and high mutation rate following tissue culture.</title>
        <authorList>
            <person name="Rajewski A."/>
            <person name="Carter-House D."/>
            <person name="Stajich J."/>
            <person name="Litt A."/>
        </authorList>
    </citation>
    <scope>NUCLEOTIDE SEQUENCE [LARGE SCALE GENOMIC DNA]</scope>
    <source>
        <strain evidence="2">AR-01</strain>
    </source>
</reference>
<comment type="caution">
    <text evidence="2">The sequence shown here is derived from an EMBL/GenBank/DDBJ whole genome shotgun (WGS) entry which is preliminary data.</text>
</comment>
<organism evidence="2 3">
    <name type="scientific">Datura stramonium</name>
    <name type="common">Jimsonweed</name>
    <name type="synonym">Common thornapple</name>
    <dbReference type="NCBI Taxonomy" id="4076"/>
    <lineage>
        <taxon>Eukaryota</taxon>
        <taxon>Viridiplantae</taxon>
        <taxon>Streptophyta</taxon>
        <taxon>Embryophyta</taxon>
        <taxon>Tracheophyta</taxon>
        <taxon>Spermatophyta</taxon>
        <taxon>Magnoliopsida</taxon>
        <taxon>eudicotyledons</taxon>
        <taxon>Gunneridae</taxon>
        <taxon>Pentapetalae</taxon>
        <taxon>asterids</taxon>
        <taxon>lamiids</taxon>
        <taxon>Solanales</taxon>
        <taxon>Solanaceae</taxon>
        <taxon>Solanoideae</taxon>
        <taxon>Datureae</taxon>
        <taxon>Datura</taxon>
    </lineage>
</organism>
<name>A0ABS8WT81_DATST</name>
<dbReference type="Proteomes" id="UP000823775">
    <property type="component" value="Unassembled WGS sequence"/>
</dbReference>